<dbReference type="EMBL" id="JAWONS010000329">
    <property type="protein sequence ID" value="MDW2800760.1"/>
    <property type="molecule type" value="Genomic_DNA"/>
</dbReference>
<sequence length="63" mass="6981">MDLTSILPEGTSFAFWEQEQRYEQELHVDCNQAGTSKEHDGSIETPFPTINEAAAAADPVRTV</sequence>
<evidence type="ECO:0000313" key="1">
    <source>
        <dbReference type="EMBL" id="MDW2800760.1"/>
    </source>
</evidence>
<comment type="caution">
    <text evidence="1">The sequence shown here is derived from an EMBL/GenBank/DDBJ whole genome shotgun (WGS) entry which is preliminary data.</text>
</comment>
<name>A0ABU4GUR9_9CLOT</name>
<keyword evidence="2" id="KW-1185">Reference proteome</keyword>
<proteinExistence type="predicted"/>
<organism evidence="1 2">
    <name type="scientific">Clostridium boliviensis</name>
    <dbReference type="NCBI Taxonomy" id="318465"/>
    <lineage>
        <taxon>Bacteria</taxon>
        <taxon>Bacillati</taxon>
        <taxon>Bacillota</taxon>
        <taxon>Clostridia</taxon>
        <taxon>Eubacteriales</taxon>
        <taxon>Clostridiaceae</taxon>
        <taxon>Clostridium</taxon>
    </lineage>
</organism>
<accession>A0ABU4GUR9</accession>
<reference evidence="1 2" key="1">
    <citation type="submission" date="2023-10" db="EMBL/GenBank/DDBJ databases">
        <title>A novel Glycoside Hydrolase 43-Like Enzyme from Clostrdium boliviensis is an Endo-xylanase, and a Candidate for Xylooligosaccharides Production from Different Xylan Substrates.</title>
        <authorList>
            <person name="Alvarez M.T."/>
            <person name="Rocabado-Villegas L.R."/>
            <person name="Salas-Veizaga D.M."/>
            <person name="Linares-Pasten J.A."/>
            <person name="Gudmundsdottir E.E."/>
            <person name="Hreggvidsson G.O."/>
            <person name="Adlercreutz P."/>
            <person name="Nordberg Karlsson E."/>
        </authorList>
    </citation>
    <scope>NUCLEOTIDE SEQUENCE [LARGE SCALE GENOMIC DNA]</scope>
    <source>
        <strain evidence="1 2">E-1</strain>
    </source>
</reference>
<dbReference type="RefSeq" id="WP_318066920.1">
    <property type="nucleotide sequence ID" value="NZ_JAWONS010000329.1"/>
</dbReference>
<protein>
    <submittedName>
        <fullName evidence="1">Uncharacterized protein</fullName>
    </submittedName>
</protein>
<gene>
    <name evidence="1" type="ORF">RZO55_24625</name>
</gene>
<evidence type="ECO:0000313" key="2">
    <source>
        <dbReference type="Proteomes" id="UP001276854"/>
    </source>
</evidence>
<dbReference type="Proteomes" id="UP001276854">
    <property type="component" value="Unassembled WGS sequence"/>
</dbReference>